<dbReference type="OrthoDB" id="5318987at2"/>
<protein>
    <submittedName>
        <fullName evidence="2">Peptidase C1</fullName>
    </submittedName>
</protein>
<keyword evidence="3" id="KW-1185">Reference proteome</keyword>
<dbReference type="EMBL" id="CP013264">
    <property type="protein sequence ID" value="ALR19645.1"/>
    <property type="molecule type" value="Genomic_DNA"/>
</dbReference>
<dbReference type="RefSeq" id="WP_062062578.1">
    <property type="nucleotide sequence ID" value="NZ_CP013264.1"/>
</dbReference>
<evidence type="ECO:0000313" key="2">
    <source>
        <dbReference type="EMBL" id="ALR19645.1"/>
    </source>
</evidence>
<gene>
    <name evidence="2" type="ORF">ATN00_04305</name>
</gene>
<dbReference type="GO" id="GO:0008234">
    <property type="term" value="F:cysteine-type peptidase activity"/>
    <property type="evidence" value="ECO:0007669"/>
    <property type="project" value="InterPro"/>
</dbReference>
<dbReference type="KEGG" id="sbd:ATN00_04305"/>
<organism evidence="2 3">
    <name type="scientific">Sphingobium baderi</name>
    <dbReference type="NCBI Taxonomy" id="1332080"/>
    <lineage>
        <taxon>Bacteria</taxon>
        <taxon>Pseudomonadati</taxon>
        <taxon>Pseudomonadota</taxon>
        <taxon>Alphaproteobacteria</taxon>
        <taxon>Sphingomonadales</taxon>
        <taxon>Sphingomonadaceae</taxon>
        <taxon>Sphingobium</taxon>
    </lineage>
</organism>
<accession>A0A0S3EW37</accession>
<dbReference type="InterPro" id="IPR000668">
    <property type="entry name" value="Peptidase_C1A_C"/>
</dbReference>
<dbReference type="GO" id="GO:0006508">
    <property type="term" value="P:proteolysis"/>
    <property type="evidence" value="ECO:0007669"/>
    <property type="project" value="InterPro"/>
</dbReference>
<dbReference type="CDD" id="cd02619">
    <property type="entry name" value="Peptidase_C1"/>
    <property type="match status" value="1"/>
</dbReference>
<proteinExistence type="predicted"/>
<dbReference type="STRING" id="1332080.ATN00_04305"/>
<dbReference type="InterPro" id="IPR038765">
    <property type="entry name" value="Papain-like_cys_pep_sf"/>
</dbReference>
<dbReference type="SUPFAM" id="SSF54001">
    <property type="entry name" value="Cysteine proteinases"/>
    <property type="match status" value="1"/>
</dbReference>
<dbReference type="SMART" id="SM00645">
    <property type="entry name" value="Pept_C1"/>
    <property type="match status" value="1"/>
</dbReference>
<dbReference type="Pfam" id="PF00112">
    <property type="entry name" value="Peptidase_C1"/>
    <property type="match status" value="1"/>
</dbReference>
<dbReference type="AlphaFoldDB" id="A0A0S3EW37"/>
<sequence>MIEITTDLRLLFGAARDQGARPTCMAFAASDAHAGLRDGWAPLSCEFAFYHAQRRAGRSPAQGALLSAMLDALRGDGQPEEHGWPYLEAVPEDHGLWNPPAVVGDRYGRDSQSGTKNLASIIALLDTGRPVVILTMLSRSFFMPAGDGVVDPANDEQPEPSQRHAVIAVGHGKVDGTTAILVRNSWGTGWGLDGHAWLTERFLAPRLFATANLMEEVDVSSSTLAA</sequence>
<dbReference type="Gene3D" id="3.90.70.10">
    <property type="entry name" value="Cysteine proteinases"/>
    <property type="match status" value="1"/>
</dbReference>
<evidence type="ECO:0000313" key="3">
    <source>
        <dbReference type="Proteomes" id="UP000056968"/>
    </source>
</evidence>
<evidence type="ECO:0000259" key="1">
    <source>
        <dbReference type="SMART" id="SM00645"/>
    </source>
</evidence>
<reference evidence="2 3" key="1">
    <citation type="submission" date="2015-11" db="EMBL/GenBank/DDBJ databases">
        <title>A Two-component Flavoprotein Monooxygenase System MeaXY Responsible for para-Hydroxylation of 2-Methyl-6-ethylaniline and 2,6-Diethylaniline in Sphingobium baderi DE-13.</title>
        <authorList>
            <person name="Cheng M."/>
            <person name="Meng Q."/>
            <person name="Yang Y."/>
            <person name="Chu C."/>
            <person name="Yan X."/>
            <person name="He J."/>
            <person name="Li S."/>
        </authorList>
    </citation>
    <scope>NUCLEOTIDE SEQUENCE [LARGE SCALE GENOMIC DNA]</scope>
    <source>
        <strain evidence="2 3">DE-13</strain>
    </source>
</reference>
<dbReference type="Proteomes" id="UP000056968">
    <property type="component" value="Chromosome"/>
</dbReference>
<name>A0A0S3EW37_9SPHN</name>
<feature type="domain" description="Peptidase C1A papain C-terminal" evidence="1">
    <location>
        <begin position="2"/>
        <end position="206"/>
    </location>
</feature>